<dbReference type="Proteomes" id="UP000052015">
    <property type="component" value="Unassembled WGS sequence"/>
</dbReference>
<sequence length="71" mass="7859">MKTLQMVFQNQAGKNVSVNIPYVKDGITVEEIRSLMQLIISKNIFETTGGDLIAAMSANVVARDVTEFNVR</sequence>
<accession>A0A0R3JXD3</accession>
<dbReference type="Pfam" id="PF11148">
    <property type="entry name" value="DUF2922"/>
    <property type="match status" value="1"/>
</dbReference>
<proteinExistence type="predicted"/>
<gene>
    <name evidence="1" type="ORF">ABG79_00524</name>
</gene>
<reference evidence="1 2" key="1">
    <citation type="submission" date="2015-09" db="EMBL/GenBank/DDBJ databases">
        <title>Draft genome sequence of a Caloramator mitchellensis, a moderate thermophile from the Great Artesian Basin of Australia.</title>
        <authorList>
            <person name="Patel B.K."/>
        </authorList>
    </citation>
    <scope>NUCLEOTIDE SEQUENCE [LARGE SCALE GENOMIC DNA]</scope>
    <source>
        <strain evidence="1 2">VF08</strain>
    </source>
</reference>
<dbReference type="STRING" id="908809.ABG79_00524"/>
<name>A0A0R3JXD3_CALMK</name>
<evidence type="ECO:0000313" key="1">
    <source>
        <dbReference type="EMBL" id="KRQ87722.1"/>
    </source>
</evidence>
<evidence type="ECO:0000313" key="2">
    <source>
        <dbReference type="Proteomes" id="UP000052015"/>
    </source>
</evidence>
<dbReference type="EMBL" id="LKHP01000002">
    <property type="protein sequence ID" value="KRQ87722.1"/>
    <property type="molecule type" value="Genomic_DNA"/>
</dbReference>
<dbReference type="RefSeq" id="WP_057976823.1">
    <property type="nucleotide sequence ID" value="NZ_LKHP01000002.1"/>
</dbReference>
<dbReference type="AlphaFoldDB" id="A0A0R3JXD3"/>
<organism evidence="1 2">
    <name type="scientific">Caloramator mitchellensis</name>
    <dbReference type="NCBI Taxonomy" id="908809"/>
    <lineage>
        <taxon>Bacteria</taxon>
        <taxon>Bacillati</taxon>
        <taxon>Bacillota</taxon>
        <taxon>Clostridia</taxon>
        <taxon>Eubacteriales</taxon>
        <taxon>Clostridiaceae</taxon>
        <taxon>Caloramator</taxon>
    </lineage>
</organism>
<dbReference type="OrthoDB" id="9795264at2"/>
<dbReference type="InterPro" id="IPR021321">
    <property type="entry name" value="DUF2922"/>
</dbReference>
<comment type="caution">
    <text evidence="1">The sequence shown here is derived from an EMBL/GenBank/DDBJ whole genome shotgun (WGS) entry which is preliminary data.</text>
</comment>
<keyword evidence="2" id="KW-1185">Reference proteome</keyword>
<protein>
    <recommendedName>
        <fullName evidence="3">DUF2922 domain-containing protein</fullName>
    </recommendedName>
</protein>
<evidence type="ECO:0008006" key="3">
    <source>
        <dbReference type="Google" id="ProtNLM"/>
    </source>
</evidence>